<evidence type="ECO:0000256" key="3">
    <source>
        <dbReference type="ARBA" id="ARBA00022679"/>
    </source>
</evidence>
<evidence type="ECO:0000256" key="2">
    <source>
        <dbReference type="ARBA" id="ARBA00009747"/>
    </source>
</evidence>
<keyword evidence="5" id="KW-0479">Metal-binding</keyword>
<evidence type="ECO:0000256" key="1">
    <source>
        <dbReference type="ARBA" id="ARBA00001946"/>
    </source>
</evidence>
<name>A0A5M8FHH5_9GAMM</name>
<proteinExistence type="inferred from homology"/>
<comment type="caution">
    <text evidence="9">The sequence shown here is derived from an EMBL/GenBank/DDBJ whole genome shotgun (WGS) entry which is preliminary data.</text>
</comment>
<comment type="cofactor">
    <cofactor evidence="1">
        <name>Mg(2+)</name>
        <dbReference type="ChEBI" id="CHEBI:18420"/>
    </cofactor>
</comment>
<comment type="similarity">
    <text evidence="2">Belongs to the SELO family.</text>
</comment>
<keyword evidence="10" id="KW-1185">Reference proteome</keyword>
<keyword evidence="8" id="KW-0460">Magnesium</keyword>
<dbReference type="PANTHER" id="PTHR32057:SF14">
    <property type="entry name" value="PROTEIN ADENYLYLTRANSFERASE SELO, MITOCHONDRIAL"/>
    <property type="match status" value="1"/>
</dbReference>
<evidence type="ECO:0000256" key="8">
    <source>
        <dbReference type="ARBA" id="ARBA00022842"/>
    </source>
</evidence>
<dbReference type="PANTHER" id="PTHR32057">
    <property type="entry name" value="PROTEIN ADENYLYLTRANSFERASE SELO, MITOCHONDRIAL"/>
    <property type="match status" value="1"/>
</dbReference>
<evidence type="ECO:0008006" key="11">
    <source>
        <dbReference type="Google" id="ProtNLM"/>
    </source>
</evidence>
<dbReference type="InterPro" id="IPR003846">
    <property type="entry name" value="SelO"/>
</dbReference>
<gene>
    <name evidence="9" type="ORF">F2Q65_15710</name>
</gene>
<dbReference type="AlphaFoldDB" id="A0A5M8FHH5"/>
<dbReference type="GO" id="GO:0005524">
    <property type="term" value="F:ATP binding"/>
    <property type="evidence" value="ECO:0007669"/>
    <property type="project" value="UniProtKB-KW"/>
</dbReference>
<accession>A0A5M8FHH5</accession>
<organism evidence="9 10">
    <name type="scientific">Thiohalocapsa marina</name>
    <dbReference type="NCBI Taxonomy" id="424902"/>
    <lineage>
        <taxon>Bacteria</taxon>
        <taxon>Pseudomonadati</taxon>
        <taxon>Pseudomonadota</taxon>
        <taxon>Gammaproteobacteria</taxon>
        <taxon>Chromatiales</taxon>
        <taxon>Chromatiaceae</taxon>
        <taxon>Thiohalocapsa</taxon>
    </lineage>
</organism>
<keyword evidence="3" id="KW-0808">Transferase</keyword>
<dbReference type="GO" id="GO:0070733">
    <property type="term" value="F:AMPylase activity"/>
    <property type="evidence" value="ECO:0007669"/>
    <property type="project" value="TreeGrafter"/>
</dbReference>
<keyword evidence="6" id="KW-0547">Nucleotide-binding</keyword>
<protein>
    <recommendedName>
        <fullName evidence="11">YdiU family protein</fullName>
    </recommendedName>
</protein>
<sequence>MSGLPSLVLQPILTDPGPRFRAEVSPRPLSRPELMRLDPEAAASIGLQSADCASEAFLQLFSGQTLPAGCRPLAMEYAGHQFGRFNPFLGDGRVLLLGQVRTAQGSLEISLKGAGRTPYAREADGRAGLEECLHEFDMSRRLAGFGIPVARCLCVIAGDEMVYRQGFQRAAILVRLAPSHVRFGSFEALYFQRDVEALRRLADGLIRHHYRYVPDGDMPDEHRYAALFRAMVIDTARLIARWQAAGFVHGMMNTDNQSALGLTLDLGAAAFTDARDDAFVASPLDERGRYAFGRQPVIGLWNCNVLARALSPIIPADALRDALRAYEPAYLQARAALSPSEGPAS</sequence>
<dbReference type="Pfam" id="PF02696">
    <property type="entry name" value="SelO"/>
    <property type="match status" value="1"/>
</dbReference>
<dbReference type="RefSeq" id="WP_150094362.1">
    <property type="nucleotide sequence ID" value="NZ_JBFUOH010000111.1"/>
</dbReference>
<evidence type="ECO:0000256" key="7">
    <source>
        <dbReference type="ARBA" id="ARBA00022840"/>
    </source>
</evidence>
<evidence type="ECO:0000313" key="9">
    <source>
        <dbReference type="EMBL" id="KAA6183400.1"/>
    </source>
</evidence>
<reference evidence="9 10" key="1">
    <citation type="submission" date="2019-09" db="EMBL/GenBank/DDBJ databases">
        <title>Whole-genome sequence of the purple sulfur bacterium Thiohalocapsa marina DSM 19078.</title>
        <authorList>
            <person name="Kyndt J.A."/>
            <person name="Meyer T.E."/>
        </authorList>
    </citation>
    <scope>NUCLEOTIDE SEQUENCE [LARGE SCALE GENOMIC DNA]</scope>
    <source>
        <strain evidence="9 10">DSM 19078</strain>
    </source>
</reference>
<dbReference type="Proteomes" id="UP000322981">
    <property type="component" value="Unassembled WGS sequence"/>
</dbReference>
<keyword evidence="4" id="KW-0548">Nucleotidyltransferase</keyword>
<dbReference type="GO" id="GO:0046872">
    <property type="term" value="F:metal ion binding"/>
    <property type="evidence" value="ECO:0007669"/>
    <property type="project" value="UniProtKB-KW"/>
</dbReference>
<evidence type="ECO:0000256" key="6">
    <source>
        <dbReference type="ARBA" id="ARBA00022741"/>
    </source>
</evidence>
<dbReference type="OrthoDB" id="9776281at2"/>
<keyword evidence="7" id="KW-0067">ATP-binding</keyword>
<dbReference type="EMBL" id="VWXX01000033">
    <property type="protein sequence ID" value="KAA6183400.1"/>
    <property type="molecule type" value="Genomic_DNA"/>
</dbReference>
<evidence type="ECO:0000256" key="4">
    <source>
        <dbReference type="ARBA" id="ARBA00022695"/>
    </source>
</evidence>
<evidence type="ECO:0000313" key="10">
    <source>
        <dbReference type="Proteomes" id="UP000322981"/>
    </source>
</evidence>
<evidence type="ECO:0000256" key="5">
    <source>
        <dbReference type="ARBA" id="ARBA00022723"/>
    </source>
</evidence>